<dbReference type="EMBL" id="JXTB01000471">
    <property type="protein sequence ID" value="PON39264.1"/>
    <property type="molecule type" value="Genomic_DNA"/>
</dbReference>
<sequence>MKGSSGSVDYYYRAARLKPGYNGLARVKNSSLGPEEGSAEKLNNDENLVASGLWVKRAKLPRSTKNQIAKVTLRNLVQFELGTEINLRQPKIGKSITLSIDKPEASSKSKMISLTTFATPS</sequence>
<evidence type="ECO:0000313" key="1">
    <source>
        <dbReference type="EMBL" id="PON39264.1"/>
    </source>
</evidence>
<dbReference type="Proteomes" id="UP000237105">
    <property type="component" value="Unassembled WGS sequence"/>
</dbReference>
<organism evidence="1 2">
    <name type="scientific">Parasponia andersonii</name>
    <name type="common">Sponia andersonii</name>
    <dbReference type="NCBI Taxonomy" id="3476"/>
    <lineage>
        <taxon>Eukaryota</taxon>
        <taxon>Viridiplantae</taxon>
        <taxon>Streptophyta</taxon>
        <taxon>Embryophyta</taxon>
        <taxon>Tracheophyta</taxon>
        <taxon>Spermatophyta</taxon>
        <taxon>Magnoliopsida</taxon>
        <taxon>eudicotyledons</taxon>
        <taxon>Gunneridae</taxon>
        <taxon>Pentapetalae</taxon>
        <taxon>rosids</taxon>
        <taxon>fabids</taxon>
        <taxon>Rosales</taxon>
        <taxon>Cannabaceae</taxon>
        <taxon>Parasponia</taxon>
    </lineage>
</organism>
<comment type="caution">
    <text evidence="1">The sequence shown here is derived from an EMBL/GenBank/DDBJ whole genome shotgun (WGS) entry which is preliminary data.</text>
</comment>
<name>A0A2P5ARV5_PARAD</name>
<dbReference type="AlphaFoldDB" id="A0A2P5ARV5"/>
<evidence type="ECO:0000313" key="2">
    <source>
        <dbReference type="Proteomes" id="UP000237105"/>
    </source>
</evidence>
<protein>
    <submittedName>
        <fullName evidence="1">Uncharacterized protein</fullName>
    </submittedName>
</protein>
<proteinExistence type="predicted"/>
<accession>A0A2P5ARV5</accession>
<reference evidence="2" key="1">
    <citation type="submission" date="2016-06" db="EMBL/GenBank/DDBJ databases">
        <title>Parallel loss of symbiosis genes in relatives of nitrogen-fixing non-legume Parasponia.</title>
        <authorList>
            <person name="Van Velzen R."/>
            <person name="Holmer R."/>
            <person name="Bu F."/>
            <person name="Rutten L."/>
            <person name="Van Zeijl A."/>
            <person name="Liu W."/>
            <person name="Santuari L."/>
            <person name="Cao Q."/>
            <person name="Sharma T."/>
            <person name="Shen D."/>
            <person name="Roswanjaya Y."/>
            <person name="Wardhani T."/>
            <person name="Kalhor M.S."/>
            <person name="Jansen J."/>
            <person name="Van den Hoogen J."/>
            <person name="Gungor B."/>
            <person name="Hartog M."/>
            <person name="Hontelez J."/>
            <person name="Verver J."/>
            <person name="Yang W.-C."/>
            <person name="Schijlen E."/>
            <person name="Repin R."/>
            <person name="Schilthuizen M."/>
            <person name="Schranz E."/>
            <person name="Heidstra R."/>
            <person name="Miyata K."/>
            <person name="Fedorova E."/>
            <person name="Kohlen W."/>
            <person name="Bisseling T."/>
            <person name="Smit S."/>
            <person name="Geurts R."/>
        </authorList>
    </citation>
    <scope>NUCLEOTIDE SEQUENCE [LARGE SCALE GENOMIC DNA]</scope>
    <source>
        <strain evidence="2">cv. WU1-14</strain>
    </source>
</reference>
<keyword evidence="2" id="KW-1185">Reference proteome</keyword>
<gene>
    <name evidence="1" type="ORF">PanWU01x14_306550</name>
</gene>